<protein>
    <recommendedName>
        <fullName evidence="7 8">UDP-N-acetylmuramoylalanine--D-glutamate ligase</fullName>
        <ecNumber evidence="7 8">6.3.2.9</ecNumber>
    </recommendedName>
    <alternativeName>
        <fullName evidence="7">D-glutamic acid-adding enzyme</fullName>
    </alternativeName>
    <alternativeName>
        <fullName evidence="7">UDP-N-acetylmuramoyl-L-alanyl-D-glutamate synthetase</fullName>
    </alternativeName>
</protein>
<comment type="catalytic activity">
    <reaction evidence="7 8">
        <text>UDP-N-acetyl-alpha-D-muramoyl-L-alanine + D-glutamate + ATP = UDP-N-acetyl-alpha-D-muramoyl-L-alanyl-D-glutamate + ADP + phosphate + H(+)</text>
        <dbReference type="Rhea" id="RHEA:16429"/>
        <dbReference type="ChEBI" id="CHEBI:15378"/>
        <dbReference type="ChEBI" id="CHEBI:29986"/>
        <dbReference type="ChEBI" id="CHEBI:30616"/>
        <dbReference type="ChEBI" id="CHEBI:43474"/>
        <dbReference type="ChEBI" id="CHEBI:83898"/>
        <dbReference type="ChEBI" id="CHEBI:83900"/>
        <dbReference type="ChEBI" id="CHEBI:456216"/>
        <dbReference type="EC" id="6.3.2.9"/>
    </reaction>
</comment>
<dbReference type="Pfam" id="PF08245">
    <property type="entry name" value="Mur_ligase_M"/>
    <property type="match status" value="1"/>
</dbReference>
<feature type="domain" description="Mur ligase C-terminal" evidence="9">
    <location>
        <begin position="324"/>
        <end position="448"/>
    </location>
</feature>
<dbReference type="GO" id="GO:0008360">
    <property type="term" value="P:regulation of cell shape"/>
    <property type="evidence" value="ECO:0007669"/>
    <property type="project" value="UniProtKB-KW"/>
</dbReference>
<dbReference type="GO" id="GO:0051301">
    <property type="term" value="P:cell division"/>
    <property type="evidence" value="ECO:0007669"/>
    <property type="project" value="UniProtKB-KW"/>
</dbReference>
<keyword evidence="7 8" id="KW-0132">Cell division</keyword>
<keyword evidence="4 7" id="KW-0436">Ligase</keyword>
<keyword evidence="7 8" id="KW-0573">Peptidoglycan synthesis</keyword>
<keyword evidence="5 7" id="KW-0547">Nucleotide-binding</keyword>
<feature type="binding site" evidence="7">
    <location>
        <begin position="117"/>
        <end position="123"/>
    </location>
    <ligand>
        <name>ATP</name>
        <dbReference type="ChEBI" id="CHEBI:30616"/>
    </ligand>
</feature>
<dbReference type="PANTHER" id="PTHR43692">
    <property type="entry name" value="UDP-N-ACETYLMURAMOYLALANINE--D-GLUTAMATE LIGASE"/>
    <property type="match status" value="1"/>
</dbReference>
<dbReference type="GO" id="GO:0005737">
    <property type="term" value="C:cytoplasm"/>
    <property type="evidence" value="ECO:0007669"/>
    <property type="project" value="UniProtKB-SubCell"/>
</dbReference>
<dbReference type="SUPFAM" id="SSF53623">
    <property type="entry name" value="MurD-like peptide ligases, catalytic domain"/>
    <property type="match status" value="1"/>
</dbReference>
<keyword evidence="7 8" id="KW-0131">Cell cycle</keyword>
<dbReference type="SUPFAM" id="SSF53244">
    <property type="entry name" value="MurD-like peptide ligases, peptide-binding domain"/>
    <property type="match status" value="1"/>
</dbReference>
<dbReference type="UniPathway" id="UPA00219"/>
<evidence type="ECO:0000256" key="7">
    <source>
        <dbReference type="HAMAP-Rule" id="MF_00639"/>
    </source>
</evidence>
<evidence type="ECO:0000313" key="12">
    <source>
        <dbReference type="EMBL" id="VFJ91910.1"/>
    </source>
</evidence>
<dbReference type="Pfam" id="PF21799">
    <property type="entry name" value="MurD-like_N"/>
    <property type="match status" value="1"/>
</dbReference>
<dbReference type="InterPro" id="IPR036615">
    <property type="entry name" value="Mur_ligase_C_dom_sf"/>
</dbReference>
<evidence type="ECO:0000256" key="4">
    <source>
        <dbReference type="ARBA" id="ARBA00022598"/>
    </source>
</evidence>
<dbReference type="GO" id="GO:0008764">
    <property type="term" value="F:UDP-N-acetylmuramoylalanine-D-glutamate ligase activity"/>
    <property type="evidence" value="ECO:0007669"/>
    <property type="project" value="UniProtKB-UniRule"/>
</dbReference>
<dbReference type="InterPro" id="IPR005762">
    <property type="entry name" value="MurD"/>
</dbReference>
<sequence length="473" mass="49956">MSTQPIVIVGLGQTGLSVAHHLAARGIEIVVVDSRAEPPELVALRAELPKIPVYLGDFNEKVLSSAREIILSPGVSLQEPAIRHARDRGVPVIGDIELFARAIHASAAQVPVVGITGSNGKSTVTTLVAEMARLDGLTVRAGGNLGPPALALLDGNKANDGKTTDMFVLELSSFQLETTTSLNPIAATILNLSEDHMDRYADMSSYARAKYRIFTGNGVMVLNLDDPIVAAAKGHPDNSDKNHARPVIGFTLALPGADEFGVVDREGGAWIARGQIPLLPITALKLQGMHNVANALAALALGTAAGLSLSAMREALREFPGLPHRCQFVADWGGVRWFNDSKATNVSSTVAAIHGFGREGGVVLIAGGDGKGADFSPLRDIIRESAVWGDATQRAVRAVVLLGQDAPRIAATVQDVVPVVRANEMHDAVHKARDLAKPGDSVLLSPACASWDMYRDYQERGEVFTAAVNSALQ</sequence>
<evidence type="ECO:0000256" key="8">
    <source>
        <dbReference type="RuleBase" id="RU003664"/>
    </source>
</evidence>
<dbReference type="EMBL" id="CAADFJ010000035">
    <property type="protein sequence ID" value="VFJ99743.1"/>
    <property type="molecule type" value="Genomic_DNA"/>
</dbReference>
<dbReference type="InterPro" id="IPR004101">
    <property type="entry name" value="Mur_ligase_C"/>
</dbReference>
<comment type="function">
    <text evidence="7 8">Cell wall formation. Catalyzes the addition of glutamate to the nucleotide precursor UDP-N-acetylmuramoyl-L-alanine (UMA).</text>
</comment>
<comment type="subcellular location">
    <subcellularLocation>
        <location evidence="1 7 8">Cytoplasm</location>
    </subcellularLocation>
</comment>
<organism evidence="11">
    <name type="scientific">Candidatus Kentrum eta</name>
    <dbReference type="NCBI Taxonomy" id="2126337"/>
    <lineage>
        <taxon>Bacteria</taxon>
        <taxon>Pseudomonadati</taxon>
        <taxon>Pseudomonadota</taxon>
        <taxon>Gammaproteobacteria</taxon>
        <taxon>Candidatus Kentrum</taxon>
    </lineage>
</organism>
<accession>A0A450UFV3</accession>
<dbReference type="Gene3D" id="3.40.50.720">
    <property type="entry name" value="NAD(P)-binding Rossmann-like Domain"/>
    <property type="match status" value="1"/>
</dbReference>
<comment type="pathway">
    <text evidence="2 7 8">Cell wall biogenesis; peptidoglycan biosynthesis.</text>
</comment>
<name>A0A450UFV3_9GAMM</name>
<evidence type="ECO:0000256" key="5">
    <source>
        <dbReference type="ARBA" id="ARBA00022741"/>
    </source>
</evidence>
<dbReference type="GO" id="GO:0071555">
    <property type="term" value="P:cell wall organization"/>
    <property type="evidence" value="ECO:0007669"/>
    <property type="project" value="UniProtKB-KW"/>
</dbReference>
<dbReference type="PANTHER" id="PTHR43692:SF1">
    <property type="entry name" value="UDP-N-ACETYLMURAMOYLALANINE--D-GLUTAMATE LIGASE"/>
    <property type="match status" value="1"/>
</dbReference>
<evidence type="ECO:0000256" key="3">
    <source>
        <dbReference type="ARBA" id="ARBA00022490"/>
    </source>
</evidence>
<dbReference type="HAMAP" id="MF_00639">
    <property type="entry name" value="MurD"/>
    <property type="match status" value="1"/>
</dbReference>
<dbReference type="InterPro" id="IPR013221">
    <property type="entry name" value="Mur_ligase_cen"/>
</dbReference>
<dbReference type="InterPro" id="IPR036565">
    <property type="entry name" value="Mur-like_cat_sf"/>
</dbReference>
<reference evidence="11" key="1">
    <citation type="submission" date="2019-02" db="EMBL/GenBank/DDBJ databases">
        <authorList>
            <person name="Gruber-Vodicka R. H."/>
            <person name="Seah K. B. B."/>
        </authorList>
    </citation>
    <scope>NUCLEOTIDE SEQUENCE</scope>
    <source>
        <strain evidence="13">BECK_SA2B12</strain>
        <strain evidence="12">BECK_SA2B15</strain>
        <strain evidence="11">BECK_SA2B20</strain>
    </source>
</reference>
<gene>
    <name evidence="7" type="primary">murD</name>
    <name evidence="12" type="ORF">BECKH772A_GA0070896_100363</name>
    <name evidence="11" type="ORF">BECKH772B_GA0070898_100183</name>
    <name evidence="13" type="ORF">BECKH772C_GA0070978_100352</name>
</gene>
<dbReference type="SUPFAM" id="SSF51984">
    <property type="entry name" value="MurCD N-terminal domain"/>
    <property type="match status" value="1"/>
</dbReference>
<dbReference type="EC" id="6.3.2.9" evidence="7 8"/>
<evidence type="ECO:0000256" key="1">
    <source>
        <dbReference type="ARBA" id="ARBA00004496"/>
    </source>
</evidence>
<evidence type="ECO:0000259" key="9">
    <source>
        <dbReference type="Pfam" id="PF02875"/>
    </source>
</evidence>
<evidence type="ECO:0000259" key="10">
    <source>
        <dbReference type="Pfam" id="PF08245"/>
    </source>
</evidence>
<keyword evidence="6 7" id="KW-0067">ATP-binding</keyword>
<dbReference type="Gene3D" id="3.90.190.20">
    <property type="entry name" value="Mur ligase, C-terminal domain"/>
    <property type="match status" value="1"/>
</dbReference>
<evidence type="ECO:0000256" key="6">
    <source>
        <dbReference type="ARBA" id="ARBA00022840"/>
    </source>
</evidence>
<evidence type="ECO:0000256" key="2">
    <source>
        <dbReference type="ARBA" id="ARBA00004752"/>
    </source>
</evidence>
<dbReference type="Pfam" id="PF02875">
    <property type="entry name" value="Mur_ligase_C"/>
    <property type="match status" value="1"/>
</dbReference>
<dbReference type="EMBL" id="CAADFI010000018">
    <property type="protein sequence ID" value="VFJ91441.1"/>
    <property type="molecule type" value="Genomic_DNA"/>
</dbReference>
<dbReference type="GO" id="GO:0009252">
    <property type="term" value="P:peptidoglycan biosynthetic process"/>
    <property type="evidence" value="ECO:0007669"/>
    <property type="project" value="UniProtKB-UniRule"/>
</dbReference>
<dbReference type="NCBIfam" id="TIGR01087">
    <property type="entry name" value="murD"/>
    <property type="match status" value="1"/>
</dbReference>
<dbReference type="AlphaFoldDB" id="A0A450UFV3"/>
<keyword evidence="7 8" id="KW-0133">Cell shape</keyword>
<keyword evidence="3 7" id="KW-0963">Cytoplasm</keyword>
<dbReference type="EMBL" id="CAADFG010000036">
    <property type="protein sequence ID" value="VFJ91910.1"/>
    <property type="molecule type" value="Genomic_DNA"/>
</dbReference>
<dbReference type="Gene3D" id="3.40.1190.10">
    <property type="entry name" value="Mur-like, catalytic domain"/>
    <property type="match status" value="1"/>
</dbReference>
<comment type="similarity">
    <text evidence="7">Belongs to the MurCDEF family.</text>
</comment>
<dbReference type="GO" id="GO:0005524">
    <property type="term" value="F:ATP binding"/>
    <property type="evidence" value="ECO:0007669"/>
    <property type="project" value="UniProtKB-UniRule"/>
</dbReference>
<feature type="domain" description="Mur ligase central" evidence="10">
    <location>
        <begin position="115"/>
        <end position="301"/>
    </location>
</feature>
<proteinExistence type="inferred from homology"/>
<keyword evidence="7 8" id="KW-0961">Cell wall biogenesis/degradation</keyword>
<evidence type="ECO:0000313" key="13">
    <source>
        <dbReference type="EMBL" id="VFJ99743.1"/>
    </source>
</evidence>
<evidence type="ECO:0000313" key="11">
    <source>
        <dbReference type="EMBL" id="VFJ91441.1"/>
    </source>
</evidence>